<dbReference type="EMBL" id="BK032772">
    <property type="protein sequence ID" value="DAF59591.1"/>
    <property type="molecule type" value="Genomic_DNA"/>
</dbReference>
<reference evidence="1" key="1">
    <citation type="journal article" date="2021" name="Proc. Natl. Acad. Sci. U.S.A.">
        <title>A Catalog of Tens of Thousands of Viruses from Human Metagenomes Reveals Hidden Associations with Chronic Diseases.</title>
        <authorList>
            <person name="Tisza M.J."/>
            <person name="Buck C.B."/>
        </authorList>
    </citation>
    <scope>NUCLEOTIDE SEQUENCE</scope>
    <source>
        <strain evidence="1">CtmIh35</strain>
    </source>
</reference>
<protein>
    <submittedName>
        <fullName evidence="1">Uncharacterized protein</fullName>
    </submittedName>
</protein>
<proteinExistence type="predicted"/>
<accession>A0A8S5T9D8</accession>
<evidence type="ECO:0000313" key="1">
    <source>
        <dbReference type="EMBL" id="DAF59591.1"/>
    </source>
</evidence>
<name>A0A8S5T9D8_9CAUD</name>
<organism evidence="1">
    <name type="scientific">Siphoviridae sp. ctmIh35</name>
    <dbReference type="NCBI Taxonomy" id="2827932"/>
    <lineage>
        <taxon>Viruses</taxon>
        <taxon>Duplodnaviria</taxon>
        <taxon>Heunggongvirae</taxon>
        <taxon>Uroviricota</taxon>
        <taxon>Caudoviricetes</taxon>
    </lineage>
</organism>
<sequence>MRNRYKKLEDHGVYPEDTKMLLERCKKATPEERHWLLHACIDASPEGMEFLVYESLAMGKSYDQISRTDYIPMKSDDFYGYRRKAMSKFYDFLRMYGRV</sequence>